<dbReference type="OrthoDB" id="10484731at2759"/>
<dbReference type="GeneID" id="106068259"/>
<dbReference type="Proteomes" id="UP001165740">
    <property type="component" value="Chromosome 18"/>
</dbReference>
<organism evidence="3 4">
    <name type="scientific">Biomphalaria glabrata</name>
    <name type="common">Bloodfluke planorb</name>
    <name type="synonym">Freshwater snail</name>
    <dbReference type="NCBI Taxonomy" id="6526"/>
    <lineage>
        <taxon>Eukaryota</taxon>
        <taxon>Metazoa</taxon>
        <taxon>Spiralia</taxon>
        <taxon>Lophotrochozoa</taxon>
        <taxon>Mollusca</taxon>
        <taxon>Gastropoda</taxon>
        <taxon>Heterobranchia</taxon>
        <taxon>Euthyneura</taxon>
        <taxon>Panpulmonata</taxon>
        <taxon>Hygrophila</taxon>
        <taxon>Lymnaeoidea</taxon>
        <taxon>Planorbidae</taxon>
        <taxon>Biomphalaria</taxon>
    </lineage>
</organism>
<proteinExistence type="predicted"/>
<keyword evidence="1" id="KW-0732">Signal</keyword>
<evidence type="ECO:0000313" key="3">
    <source>
        <dbReference type="Proteomes" id="UP001165740"/>
    </source>
</evidence>
<dbReference type="Pfam" id="PF17517">
    <property type="entry name" value="IgGFc_binding"/>
    <property type="match status" value="1"/>
</dbReference>
<dbReference type="Gene3D" id="2.60.120.260">
    <property type="entry name" value="Galactose-binding domain-like"/>
    <property type="match status" value="1"/>
</dbReference>
<evidence type="ECO:0000256" key="1">
    <source>
        <dbReference type="SAM" id="SignalP"/>
    </source>
</evidence>
<evidence type="ECO:0000313" key="4">
    <source>
        <dbReference type="RefSeq" id="XP_055873828.1"/>
    </source>
</evidence>
<dbReference type="InterPro" id="IPR008979">
    <property type="entry name" value="Galactose-bd-like_sf"/>
</dbReference>
<dbReference type="AlphaFoldDB" id="A0A9W2ZFW8"/>
<sequence length="911" mass="102910">MKHFTYYFLIINFLQVKVEAATIDVLEDQPVTVLCRQSPQSERCIDYLKLYDNNKHFLADYFGYTDGAKTVIDKNKSPDWIITTSGHLAGQCNKGDLMRIELNIDMSKLQDSGVFTCIIHFDVGEPETIETNVIIRRKEKNLSFKIWHLEYISSMTVYICSQFGNLNISFRSIFRMNADDLSKSLDTTHTESNEELYAMKCLKKKFFIIFHGMRIEYIEVDTTDLVTMIVVYNWLSYQEAYMALPINEWRSRYIIIYSRAGFVTIISAKNNSSLNVISQEVGEEQLAITEREVELRSCQMILPMMGFVETNTFLGLYVYSDSAFGVVAGQCYLDKQSSVQNLESVLPIEDLPRYTYVAFCPEKRQCYLIVYAMVPGNFTCKKLFGDSHPCWPIKSHANIIVYQNSSNAFLIEGISPMHVVVSMTTVQTGIITLCTIIPSNIFGITYSFMLPDGFSSHYLVLVTQKPYDDLRGHVIQLLKPAFNSSGNSAGVNIFVGPVTNEDTITSISQTPFGCYLFGDSKTNSYATPIHSRFYFNNYVTASTTTTTTTPTNTPWCIPSLKLPGDNKDNDCDGYVDEEIDNSKDDDNDNKIDEDTAAYTETGCLPGWFGTKCDKLCHCNNSQCLKNGDCQENVACLPGFFGLQCQYKDIIIAANVSQEEMKFRHSFKCWNNFTVMSPLKITFSSATRITWIQIEAASKEDLMGLQLTFEKIPNIRCFTGPCQDRRDIYEDESTLIIMCRITRNICQVSITFDEPTKPRQFCAVYVNAGRNVAPGSEVKMSSYYNDTLGRVSRGSLSVDGQTKDTPLSCSSSAINDLNPVWKLWFSNVMRIDEIMLNFGAITSNNDSFVLTLKDDNGTTLYTWTGGTARRVSIIPQIRVFALSIEAVYSNSVVAICEVETYGDKVCPSNIRP</sequence>
<name>A0A9W2ZFW8_BIOGL</name>
<accession>A0A9W2ZFW8</accession>
<feature type="domain" description="IgGFc-binding protein N-terminal" evidence="2">
    <location>
        <begin position="240"/>
        <end position="518"/>
    </location>
</feature>
<dbReference type="InterPro" id="IPR035234">
    <property type="entry name" value="IgGFc-bd_N"/>
</dbReference>
<dbReference type="RefSeq" id="XP_055873828.1">
    <property type="nucleotide sequence ID" value="XM_056017853.1"/>
</dbReference>
<protein>
    <submittedName>
        <fullName evidence="4">Uncharacterized protein LOC106068259</fullName>
    </submittedName>
</protein>
<evidence type="ECO:0000259" key="2">
    <source>
        <dbReference type="Pfam" id="PF17517"/>
    </source>
</evidence>
<feature type="chain" id="PRO_5040988486" evidence="1">
    <location>
        <begin position="21"/>
        <end position="911"/>
    </location>
</feature>
<dbReference type="SUPFAM" id="SSF49785">
    <property type="entry name" value="Galactose-binding domain-like"/>
    <property type="match status" value="1"/>
</dbReference>
<keyword evidence="3" id="KW-1185">Reference proteome</keyword>
<feature type="signal peptide" evidence="1">
    <location>
        <begin position="1"/>
        <end position="20"/>
    </location>
</feature>
<reference evidence="4" key="1">
    <citation type="submission" date="2025-08" db="UniProtKB">
        <authorList>
            <consortium name="RefSeq"/>
        </authorList>
    </citation>
    <scope>IDENTIFICATION</scope>
</reference>
<gene>
    <name evidence="4" type="primary">LOC106068259</name>
</gene>